<dbReference type="GO" id="GO:0003941">
    <property type="term" value="F:L-serine ammonia-lyase activity"/>
    <property type="evidence" value="ECO:0007669"/>
    <property type="project" value="UniProtKB-EC"/>
</dbReference>
<name>A0A9D9DNV0_9BACT</name>
<evidence type="ECO:0000256" key="2">
    <source>
        <dbReference type="ARBA" id="ARBA00008636"/>
    </source>
</evidence>
<keyword evidence="9" id="KW-0456">Lyase</keyword>
<keyword evidence="4" id="KW-0312">Gluconeogenesis</keyword>
<evidence type="ECO:0000256" key="7">
    <source>
        <dbReference type="ARBA" id="ARBA00023004"/>
    </source>
</evidence>
<organism evidence="12 13">
    <name type="scientific">Candidatus Scatousia excrementipullorum</name>
    <dbReference type="NCBI Taxonomy" id="2840936"/>
    <lineage>
        <taxon>Bacteria</taxon>
        <taxon>Candidatus Scatousia</taxon>
    </lineage>
</organism>
<gene>
    <name evidence="12" type="ORF">IAC76_01765</name>
</gene>
<dbReference type="Proteomes" id="UP000823632">
    <property type="component" value="Unassembled WGS sequence"/>
</dbReference>
<evidence type="ECO:0000256" key="3">
    <source>
        <dbReference type="ARBA" id="ARBA00012093"/>
    </source>
</evidence>
<comment type="caution">
    <text evidence="12">The sequence shown here is derived from an EMBL/GenBank/DDBJ whole genome shotgun (WGS) entry which is preliminary data.</text>
</comment>
<evidence type="ECO:0000256" key="1">
    <source>
        <dbReference type="ARBA" id="ARBA00001966"/>
    </source>
</evidence>
<sequence>MKQSTIIDIISPIMAGPSSSHTAGAVRLGLMAKNIYQKKPEKVTFILYNSFAQTGKGHGTDKGLLAGLLGLPVDDSRIKNIFSSELAQQFEYNYEYLEDFNRHPNAVDFVLDGENGKMTISGESVGAGEIVIRKINDFSVKLTGKYNT</sequence>
<dbReference type="EMBL" id="JADIND010000039">
    <property type="protein sequence ID" value="MBO8430093.1"/>
    <property type="molecule type" value="Genomic_DNA"/>
</dbReference>
<keyword evidence="8" id="KW-0411">Iron-sulfur</keyword>
<evidence type="ECO:0000313" key="13">
    <source>
        <dbReference type="Proteomes" id="UP000823632"/>
    </source>
</evidence>
<feature type="non-terminal residue" evidence="12">
    <location>
        <position position="148"/>
    </location>
</feature>
<reference evidence="12" key="1">
    <citation type="submission" date="2020-10" db="EMBL/GenBank/DDBJ databases">
        <authorList>
            <person name="Gilroy R."/>
        </authorList>
    </citation>
    <scope>NUCLEOTIDE SEQUENCE</scope>
    <source>
        <strain evidence="12">10192</strain>
    </source>
</reference>
<dbReference type="PANTHER" id="PTHR30182:SF12">
    <property type="entry name" value="L-SERINE DEHYDRATASE, BETA CHAIN-RELATED"/>
    <property type="match status" value="1"/>
</dbReference>
<dbReference type="InterPro" id="IPR029009">
    <property type="entry name" value="ASB_dom_sf"/>
</dbReference>
<dbReference type="GO" id="GO:0051539">
    <property type="term" value="F:4 iron, 4 sulfur cluster binding"/>
    <property type="evidence" value="ECO:0007669"/>
    <property type="project" value="UniProtKB-KW"/>
</dbReference>
<dbReference type="GO" id="GO:0006094">
    <property type="term" value="P:gluconeogenesis"/>
    <property type="evidence" value="ECO:0007669"/>
    <property type="project" value="UniProtKB-KW"/>
</dbReference>
<comment type="similarity">
    <text evidence="2">Belongs to the iron-sulfur dependent L-serine dehydratase family.</text>
</comment>
<evidence type="ECO:0000256" key="9">
    <source>
        <dbReference type="ARBA" id="ARBA00023239"/>
    </source>
</evidence>
<keyword evidence="7" id="KW-0408">Iron</keyword>
<proteinExistence type="inferred from homology"/>
<comment type="catalytic activity">
    <reaction evidence="10">
        <text>L-serine = pyruvate + NH4(+)</text>
        <dbReference type="Rhea" id="RHEA:19169"/>
        <dbReference type="ChEBI" id="CHEBI:15361"/>
        <dbReference type="ChEBI" id="CHEBI:28938"/>
        <dbReference type="ChEBI" id="CHEBI:33384"/>
        <dbReference type="EC" id="4.3.1.17"/>
    </reaction>
</comment>
<dbReference type="PANTHER" id="PTHR30182">
    <property type="entry name" value="L-SERINE DEHYDRATASE"/>
    <property type="match status" value="1"/>
</dbReference>
<dbReference type="AlphaFoldDB" id="A0A9D9DNV0"/>
<dbReference type="InterPro" id="IPR051318">
    <property type="entry name" value="Fe-S_L-Ser"/>
</dbReference>
<evidence type="ECO:0000313" key="12">
    <source>
        <dbReference type="EMBL" id="MBO8430093.1"/>
    </source>
</evidence>
<evidence type="ECO:0000256" key="6">
    <source>
        <dbReference type="ARBA" id="ARBA00022723"/>
    </source>
</evidence>
<comment type="cofactor">
    <cofactor evidence="1">
        <name>[4Fe-4S] cluster</name>
        <dbReference type="ChEBI" id="CHEBI:49883"/>
    </cofactor>
</comment>
<evidence type="ECO:0000256" key="4">
    <source>
        <dbReference type="ARBA" id="ARBA00022432"/>
    </source>
</evidence>
<dbReference type="InterPro" id="IPR005131">
    <property type="entry name" value="Ser_deHydtase_bsu"/>
</dbReference>
<evidence type="ECO:0000256" key="8">
    <source>
        <dbReference type="ARBA" id="ARBA00023014"/>
    </source>
</evidence>
<evidence type="ECO:0000259" key="11">
    <source>
        <dbReference type="Pfam" id="PF03315"/>
    </source>
</evidence>
<dbReference type="GO" id="GO:0046872">
    <property type="term" value="F:metal ion binding"/>
    <property type="evidence" value="ECO:0007669"/>
    <property type="project" value="UniProtKB-KW"/>
</dbReference>
<reference evidence="12" key="2">
    <citation type="journal article" date="2021" name="PeerJ">
        <title>Extensive microbial diversity within the chicken gut microbiome revealed by metagenomics and culture.</title>
        <authorList>
            <person name="Gilroy R."/>
            <person name="Ravi A."/>
            <person name="Getino M."/>
            <person name="Pursley I."/>
            <person name="Horton D.L."/>
            <person name="Alikhan N.F."/>
            <person name="Baker D."/>
            <person name="Gharbi K."/>
            <person name="Hall N."/>
            <person name="Watson M."/>
            <person name="Adriaenssens E.M."/>
            <person name="Foster-Nyarko E."/>
            <person name="Jarju S."/>
            <person name="Secka A."/>
            <person name="Antonio M."/>
            <person name="Oren A."/>
            <person name="Chaudhuri R.R."/>
            <person name="La Ragione R."/>
            <person name="Hildebrand F."/>
            <person name="Pallen M.J."/>
        </authorList>
    </citation>
    <scope>NUCLEOTIDE SEQUENCE</scope>
    <source>
        <strain evidence="12">10192</strain>
    </source>
</reference>
<keyword evidence="6" id="KW-0479">Metal-binding</keyword>
<dbReference type="Pfam" id="PF03315">
    <property type="entry name" value="SDH_beta"/>
    <property type="match status" value="1"/>
</dbReference>
<dbReference type="EC" id="4.3.1.17" evidence="3"/>
<evidence type="ECO:0000256" key="10">
    <source>
        <dbReference type="ARBA" id="ARBA00049406"/>
    </source>
</evidence>
<dbReference type="Gene3D" id="3.30.1330.90">
    <property type="entry name" value="D-3-phosphoglycerate dehydrogenase, domain 3"/>
    <property type="match status" value="1"/>
</dbReference>
<keyword evidence="5" id="KW-0004">4Fe-4S</keyword>
<accession>A0A9D9DNV0</accession>
<dbReference type="SUPFAM" id="SSF143548">
    <property type="entry name" value="Serine metabolism enzymes domain"/>
    <property type="match status" value="1"/>
</dbReference>
<feature type="domain" description="Serine dehydratase beta chain" evidence="11">
    <location>
        <begin position="10"/>
        <end position="79"/>
    </location>
</feature>
<protein>
    <recommendedName>
        <fullName evidence="3">L-serine ammonia-lyase</fullName>
        <ecNumber evidence="3">4.3.1.17</ecNumber>
    </recommendedName>
</protein>
<evidence type="ECO:0000256" key="5">
    <source>
        <dbReference type="ARBA" id="ARBA00022485"/>
    </source>
</evidence>